<dbReference type="InterPro" id="IPR013341">
    <property type="entry name" value="Mandelate_racemase_N_dom"/>
</dbReference>
<organism evidence="5 6">
    <name type="scientific">Hungatella hathewayi</name>
    <dbReference type="NCBI Taxonomy" id="154046"/>
    <lineage>
        <taxon>Bacteria</taxon>
        <taxon>Bacillati</taxon>
        <taxon>Bacillota</taxon>
        <taxon>Clostridia</taxon>
        <taxon>Lachnospirales</taxon>
        <taxon>Lachnospiraceae</taxon>
        <taxon>Hungatella</taxon>
    </lineage>
</organism>
<evidence type="ECO:0000256" key="3">
    <source>
        <dbReference type="ARBA" id="ARBA00023239"/>
    </source>
</evidence>
<evidence type="ECO:0000256" key="1">
    <source>
        <dbReference type="ARBA" id="ARBA00022723"/>
    </source>
</evidence>
<dbReference type="GO" id="GO:0034194">
    <property type="term" value="P:D-galactonate catabolic process"/>
    <property type="evidence" value="ECO:0007669"/>
    <property type="project" value="InterPro"/>
</dbReference>
<sequence>MKITDMKLYFMPHRFLLLKIETDAGICGWGEPLVEGRAATLEASVNEWRDYFIGKDPLRIEEHWQTMYRRAFYRGGPVLMSTIAGIDQALWDIKGRYYHAPVYEMLGGKVKDKIKVYRSIHGDTPEEVAEDARQAVREGYKVIKTSPTDPTHYVDTLQSVNKLVEKVGAIRDAIGNNIDMAIDFHGRIHKPMAKVLVRELDQFHPLFMEEPVLPENKEALREVAKYTSAPIAIGERMYSRWDYKSLFEQGYVDIIQPDLSHAGGISEARRIAAMAEAYDVAVAPHCPLDAIAFSSCIQMGAATPNLVLQEQSIDIHDAGDTNPRINFLKNKEVFHFKDGFVEIPEGPGLGVEVDEEMVQEQNKNRHNWKNPMWRTYDGTPIEW</sequence>
<keyword evidence="1" id="KW-0479">Metal-binding</keyword>
<dbReference type="SUPFAM" id="SSF54826">
    <property type="entry name" value="Enolase N-terminal domain-like"/>
    <property type="match status" value="1"/>
</dbReference>
<dbReference type="Proteomes" id="UP000095651">
    <property type="component" value="Unassembled WGS sequence"/>
</dbReference>
<dbReference type="InterPro" id="IPR013342">
    <property type="entry name" value="Mandelate_racemase_C"/>
</dbReference>
<dbReference type="AlphaFoldDB" id="A0A174GBE3"/>
<dbReference type="InterPro" id="IPR029017">
    <property type="entry name" value="Enolase-like_N"/>
</dbReference>
<dbReference type="CDD" id="cd03325">
    <property type="entry name" value="D-galactonate_dehydratase"/>
    <property type="match status" value="1"/>
</dbReference>
<feature type="domain" description="Mandelate racemase/muconate lactonizing enzyme C-terminal" evidence="4">
    <location>
        <begin position="125"/>
        <end position="230"/>
    </location>
</feature>
<dbReference type="EC" id="4.2.1.6" evidence="5"/>
<evidence type="ECO:0000313" key="5">
    <source>
        <dbReference type="EMBL" id="CUO58220.1"/>
    </source>
</evidence>
<evidence type="ECO:0000313" key="6">
    <source>
        <dbReference type="Proteomes" id="UP000095651"/>
    </source>
</evidence>
<reference evidence="5 6" key="1">
    <citation type="submission" date="2015-09" db="EMBL/GenBank/DDBJ databases">
        <authorList>
            <consortium name="Pathogen Informatics"/>
        </authorList>
    </citation>
    <scope>NUCLEOTIDE SEQUENCE [LARGE SCALE GENOMIC DNA]</scope>
    <source>
        <strain evidence="5 6">2789STDY5608850</strain>
    </source>
</reference>
<dbReference type="SFLD" id="SFLDG00179">
    <property type="entry name" value="mandelate_racemase"/>
    <property type="match status" value="1"/>
</dbReference>
<dbReference type="Pfam" id="PF13378">
    <property type="entry name" value="MR_MLE_C"/>
    <property type="match status" value="1"/>
</dbReference>
<dbReference type="NCBIfam" id="NF010624">
    <property type="entry name" value="PRK14017.1"/>
    <property type="match status" value="1"/>
</dbReference>
<dbReference type="Gene3D" id="3.30.390.10">
    <property type="entry name" value="Enolase-like, N-terminal domain"/>
    <property type="match status" value="1"/>
</dbReference>
<dbReference type="RefSeq" id="WP_055656779.1">
    <property type="nucleotide sequence ID" value="NZ_CABIXC010000008.1"/>
</dbReference>
<dbReference type="SUPFAM" id="SSF51604">
    <property type="entry name" value="Enolase C-terminal domain-like"/>
    <property type="match status" value="1"/>
</dbReference>
<dbReference type="PANTHER" id="PTHR48080:SF2">
    <property type="entry name" value="D-GALACTONATE DEHYDRATASE"/>
    <property type="match status" value="1"/>
</dbReference>
<accession>A0A174GBE3</accession>
<dbReference type="InterPro" id="IPR029065">
    <property type="entry name" value="Enolase_C-like"/>
</dbReference>
<keyword evidence="3 5" id="KW-0456">Lyase</keyword>
<dbReference type="InterPro" id="IPR036849">
    <property type="entry name" value="Enolase-like_C_sf"/>
</dbReference>
<dbReference type="InterPro" id="IPR023592">
    <property type="entry name" value="Galactonate_deHydtase"/>
</dbReference>
<dbReference type="SMART" id="SM00922">
    <property type="entry name" value="MR_MLE"/>
    <property type="match status" value="1"/>
</dbReference>
<proteinExistence type="predicted"/>
<dbReference type="GO" id="GO:0008869">
    <property type="term" value="F:galactonate dehydratase activity"/>
    <property type="evidence" value="ECO:0007669"/>
    <property type="project" value="UniProtKB-EC"/>
</dbReference>
<dbReference type="SFLD" id="SFLDF00003">
    <property type="entry name" value="D-galactonate_dehydratase"/>
    <property type="match status" value="1"/>
</dbReference>
<evidence type="ECO:0000259" key="4">
    <source>
        <dbReference type="SMART" id="SM00922"/>
    </source>
</evidence>
<evidence type="ECO:0000256" key="2">
    <source>
        <dbReference type="ARBA" id="ARBA00022842"/>
    </source>
</evidence>
<keyword evidence="2" id="KW-0460">Magnesium</keyword>
<dbReference type="PANTHER" id="PTHR48080">
    <property type="entry name" value="D-GALACTONATE DEHYDRATASE-RELATED"/>
    <property type="match status" value="1"/>
</dbReference>
<dbReference type="GO" id="GO:0046872">
    <property type="term" value="F:metal ion binding"/>
    <property type="evidence" value="ECO:0007669"/>
    <property type="project" value="UniProtKB-KW"/>
</dbReference>
<dbReference type="Pfam" id="PF02746">
    <property type="entry name" value="MR_MLE_N"/>
    <property type="match status" value="1"/>
</dbReference>
<dbReference type="Gene3D" id="3.20.20.120">
    <property type="entry name" value="Enolase-like C-terminal domain"/>
    <property type="match status" value="1"/>
</dbReference>
<gene>
    <name evidence="5" type="primary">dgoD_1</name>
    <name evidence="5" type="ORF">ERS852407_03271</name>
</gene>
<dbReference type="SFLD" id="SFLDS00001">
    <property type="entry name" value="Enolase"/>
    <property type="match status" value="1"/>
</dbReference>
<name>A0A174GBE3_9FIRM</name>
<dbReference type="EMBL" id="CYZE01000008">
    <property type="protein sequence ID" value="CUO58220.1"/>
    <property type="molecule type" value="Genomic_DNA"/>
</dbReference>
<dbReference type="InterPro" id="IPR034593">
    <property type="entry name" value="DgoD-like"/>
</dbReference>
<protein>
    <submittedName>
        <fullName evidence="5">Enolase superfamily enzyme related to L-alanine-DL-glutamate epimerase</fullName>
        <ecNumber evidence="5">4.2.1.6</ecNumber>
    </submittedName>
</protein>